<accession>A0ABV6FM20</accession>
<feature type="transmembrane region" description="Helical" evidence="1">
    <location>
        <begin position="42"/>
        <end position="61"/>
    </location>
</feature>
<gene>
    <name evidence="2" type="ORF">ACFFJK_22150</name>
</gene>
<dbReference type="RefSeq" id="WP_379681840.1">
    <property type="nucleotide sequence ID" value="NZ_JBHLWP010000033.1"/>
</dbReference>
<feature type="transmembrane region" description="Helical" evidence="1">
    <location>
        <begin position="6"/>
        <end position="30"/>
    </location>
</feature>
<keyword evidence="1" id="KW-0472">Membrane</keyword>
<reference evidence="2 3" key="1">
    <citation type="submission" date="2024-09" db="EMBL/GenBank/DDBJ databases">
        <authorList>
            <person name="Sun Q."/>
            <person name="Mori K."/>
        </authorList>
    </citation>
    <scope>NUCLEOTIDE SEQUENCE [LARGE SCALE GENOMIC DNA]</scope>
    <source>
        <strain evidence="2 3">CCM 7792</strain>
    </source>
</reference>
<keyword evidence="1" id="KW-1133">Transmembrane helix</keyword>
<feature type="transmembrane region" description="Helical" evidence="1">
    <location>
        <begin position="123"/>
        <end position="141"/>
    </location>
</feature>
<evidence type="ECO:0000256" key="1">
    <source>
        <dbReference type="SAM" id="Phobius"/>
    </source>
</evidence>
<dbReference type="EMBL" id="JBHLWP010000033">
    <property type="protein sequence ID" value="MFC0254595.1"/>
    <property type="molecule type" value="Genomic_DNA"/>
</dbReference>
<feature type="transmembrane region" description="Helical" evidence="1">
    <location>
        <begin position="187"/>
        <end position="205"/>
    </location>
</feature>
<name>A0ABV6FM20_9BURK</name>
<keyword evidence="3" id="KW-1185">Reference proteome</keyword>
<keyword evidence="1" id="KW-0812">Transmembrane</keyword>
<sequence>MSLQHLLNLAAHIATGSAAICLGLALLAGAKGTPGHRRHGRLFAALTLVVCVTGIIGNVFFRFTPVFAVLTLLVAYQLLSGWHVVYTKDAGPNRIDTLLAVCAAAWAIGLVPVLFSAGARAGAAPTVVYSSLGGLVFLLAYDAARWCFPRHWHASLWRYEHIYKLVASLFAMLSAAVGNLVRFGQPWSQLLPSVLGIMVIVVFGWREYRSRRRGHLQTPGAEKNLVASVD</sequence>
<feature type="transmembrane region" description="Helical" evidence="1">
    <location>
        <begin position="162"/>
        <end position="181"/>
    </location>
</feature>
<feature type="transmembrane region" description="Helical" evidence="1">
    <location>
        <begin position="98"/>
        <end position="117"/>
    </location>
</feature>
<organism evidence="2 3">
    <name type="scientific">Massilia consociata</name>
    <dbReference type="NCBI Taxonomy" id="760117"/>
    <lineage>
        <taxon>Bacteria</taxon>
        <taxon>Pseudomonadati</taxon>
        <taxon>Pseudomonadota</taxon>
        <taxon>Betaproteobacteria</taxon>
        <taxon>Burkholderiales</taxon>
        <taxon>Oxalobacteraceae</taxon>
        <taxon>Telluria group</taxon>
        <taxon>Massilia</taxon>
    </lineage>
</organism>
<dbReference type="Proteomes" id="UP001589773">
    <property type="component" value="Unassembled WGS sequence"/>
</dbReference>
<comment type="caution">
    <text evidence="2">The sequence shown here is derived from an EMBL/GenBank/DDBJ whole genome shotgun (WGS) entry which is preliminary data.</text>
</comment>
<evidence type="ECO:0000313" key="2">
    <source>
        <dbReference type="EMBL" id="MFC0254595.1"/>
    </source>
</evidence>
<evidence type="ECO:0008006" key="4">
    <source>
        <dbReference type="Google" id="ProtNLM"/>
    </source>
</evidence>
<protein>
    <recommendedName>
        <fullName evidence="4">Membrane protein DUF2306</fullName>
    </recommendedName>
</protein>
<evidence type="ECO:0000313" key="3">
    <source>
        <dbReference type="Proteomes" id="UP001589773"/>
    </source>
</evidence>
<feature type="transmembrane region" description="Helical" evidence="1">
    <location>
        <begin position="67"/>
        <end position="86"/>
    </location>
</feature>
<proteinExistence type="predicted"/>